<reference evidence="1 2" key="1">
    <citation type="journal article" name="Front. Microbiol.">
        <title>Sugar Metabolism of the First Thermophilic Planctomycete Thermogutta terrifontis: Comparative Genomic and Transcriptomic Approaches.</title>
        <authorList>
            <person name="Elcheninov A.G."/>
            <person name="Menzel P."/>
            <person name="Gudbergsdottir S.R."/>
            <person name="Slesarev A.I."/>
            <person name="Kadnikov V.V."/>
            <person name="Krogh A."/>
            <person name="Bonch-Osmolovskaya E.A."/>
            <person name="Peng X."/>
            <person name="Kublanov I.V."/>
        </authorList>
    </citation>
    <scope>NUCLEOTIDE SEQUENCE [LARGE SCALE GENOMIC DNA]</scope>
    <source>
        <strain evidence="1 2">R1</strain>
    </source>
</reference>
<sequence>MVGRKPLSSPVWPTLTSGQEVASFPLFGWHGPNVSVEAIHELPVPVAWLAWNRVVDTWSAGL</sequence>
<dbReference type="AlphaFoldDB" id="A0A286R9L2"/>
<proteinExistence type="predicted"/>
<evidence type="ECO:0000313" key="2">
    <source>
        <dbReference type="Proteomes" id="UP000215086"/>
    </source>
</evidence>
<accession>A0A286R9L2</accession>
<keyword evidence="2" id="KW-1185">Reference proteome</keyword>
<gene>
    <name evidence="1" type="ORF">THTE_0045</name>
</gene>
<evidence type="ECO:0000313" key="1">
    <source>
        <dbReference type="EMBL" id="ASV72647.1"/>
    </source>
</evidence>
<dbReference type="EMBL" id="CP018477">
    <property type="protein sequence ID" value="ASV72647.1"/>
    <property type="molecule type" value="Genomic_DNA"/>
</dbReference>
<dbReference type="KEGG" id="ttf:THTE_0045"/>
<name>A0A286R9L2_9BACT</name>
<dbReference type="Proteomes" id="UP000215086">
    <property type="component" value="Chromosome"/>
</dbReference>
<organism evidence="1 2">
    <name type="scientific">Thermogutta terrifontis</name>
    <dbReference type="NCBI Taxonomy" id="1331910"/>
    <lineage>
        <taxon>Bacteria</taxon>
        <taxon>Pseudomonadati</taxon>
        <taxon>Planctomycetota</taxon>
        <taxon>Planctomycetia</taxon>
        <taxon>Pirellulales</taxon>
        <taxon>Thermoguttaceae</taxon>
        <taxon>Thermogutta</taxon>
    </lineage>
</organism>
<protein>
    <submittedName>
        <fullName evidence="1">Uncharacterized protein</fullName>
    </submittedName>
</protein>